<dbReference type="RefSeq" id="WP_044215582.1">
    <property type="nucleotide sequence ID" value="NZ_JBKAGJ010000014.1"/>
</dbReference>
<accession>A0A098SBG4</accession>
<dbReference type="AlphaFoldDB" id="A0A098SBG4"/>
<feature type="domain" description="Histidine kinase" evidence="3">
    <location>
        <begin position="25"/>
        <end position="150"/>
    </location>
</feature>
<dbReference type="InterPro" id="IPR005467">
    <property type="entry name" value="His_kinase_dom"/>
</dbReference>
<keyword evidence="5" id="KW-1185">Reference proteome</keyword>
<comment type="catalytic activity">
    <reaction evidence="1">
        <text>ATP + protein L-histidine = ADP + protein N-phospho-L-histidine.</text>
        <dbReference type="EC" id="2.7.13.3"/>
    </reaction>
</comment>
<dbReference type="PRINTS" id="PR00344">
    <property type="entry name" value="BCTRLSENSOR"/>
</dbReference>
<dbReference type="PANTHER" id="PTHR43065:SF48">
    <property type="entry name" value="HISTIDINE KINASE"/>
    <property type="match status" value="1"/>
</dbReference>
<evidence type="ECO:0000313" key="4">
    <source>
        <dbReference type="EMBL" id="KGE89809.1"/>
    </source>
</evidence>
<gene>
    <name evidence="4" type="ORF">IX84_00365</name>
</gene>
<name>A0A098SBG4_9BACT</name>
<sequence length="150" mass="16522">MGFSPSSFDWLIGCNHFCGRNVPVKGKQIELVQDFCQSAPAVQGFAGELNQIWTNLIVNAVDAMPPGGRLIVRTYPDREYVCVDIEDNGSGIPEEDQTRIFEPFFTTKPMGEGTGIGLDIVKKIVDRHKGKITLDSKPGRTVFTLCFPTA</sequence>
<organism evidence="4 5">
    <name type="scientific">Phaeodactylibacter xiamenensis</name>
    <dbReference type="NCBI Taxonomy" id="1524460"/>
    <lineage>
        <taxon>Bacteria</taxon>
        <taxon>Pseudomonadati</taxon>
        <taxon>Bacteroidota</taxon>
        <taxon>Saprospiria</taxon>
        <taxon>Saprospirales</taxon>
        <taxon>Haliscomenobacteraceae</taxon>
        <taxon>Phaeodactylibacter</taxon>
    </lineage>
</organism>
<reference evidence="4 5" key="1">
    <citation type="journal article" date="2014" name="Int. J. Syst. Evol. Microbiol.">
        <title>Phaeodactylibacter xiamenensis gen. nov., sp. nov., a member of the family Saprospiraceae isolated from the marine alga Phaeodactylum tricornutum.</title>
        <authorList>
            <person name="Chen Z.Jr."/>
            <person name="Lei X."/>
            <person name="Lai Q."/>
            <person name="Li Y."/>
            <person name="Zhang B."/>
            <person name="Zhang J."/>
            <person name="Zhang H."/>
            <person name="Yang L."/>
            <person name="Zheng W."/>
            <person name="Tian Y."/>
            <person name="Yu Z."/>
            <person name="Xu H.Jr."/>
            <person name="Zheng T."/>
        </authorList>
    </citation>
    <scope>NUCLEOTIDE SEQUENCE [LARGE SCALE GENOMIC DNA]</scope>
    <source>
        <strain evidence="4 5">KD52</strain>
    </source>
</reference>
<proteinExistence type="predicted"/>
<dbReference type="EMBL" id="JPOS01000002">
    <property type="protein sequence ID" value="KGE89809.1"/>
    <property type="molecule type" value="Genomic_DNA"/>
</dbReference>
<dbReference type="PROSITE" id="PS50109">
    <property type="entry name" value="HIS_KIN"/>
    <property type="match status" value="1"/>
</dbReference>
<dbReference type="Pfam" id="PF02518">
    <property type="entry name" value="HATPase_c"/>
    <property type="match status" value="1"/>
</dbReference>
<evidence type="ECO:0000313" key="5">
    <source>
        <dbReference type="Proteomes" id="UP000029736"/>
    </source>
</evidence>
<dbReference type="Gene3D" id="3.30.565.10">
    <property type="entry name" value="Histidine kinase-like ATPase, C-terminal domain"/>
    <property type="match status" value="1"/>
</dbReference>
<comment type="caution">
    <text evidence="4">The sequence shown here is derived from an EMBL/GenBank/DDBJ whole genome shotgun (WGS) entry which is preliminary data.</text>
</comment>
<dbReference type="InterPro" id="IPR004358">
    <property type="entry name" value="Sig_transdc_His_kin-like_C"/>
</dbReference>
<dbReference type="SMART" id="SM00387">
    <property type="entry name" value="HATPase_c"/>
    <property type="match status" value="1"/>
</dbReference>
<dbReference type="OrthoDB" id="9806995at2"/>
<evidence type="ECO:0000256" key="2">
    <source>
        <dbReference type="ARBA" id="ARBA00012438"/>
    </source>
</evidence>
<dbReference type="STRING" id="1524460.IX84_00365"/>
<dbReference type="InterPro" id="IPR036890">
    <property type="entry name" value="HATPase_C_sf"/>
</dbReference>
<protein>
    <recommendedName>
        <fullName evidence="2">histidine kinase</fullName>
        <ecNumber evidence="2">2.7.13.3</ecNumber>
    </recommendedName>
</protein>
<dbReference type="InterPro" id="IPR003594">
    <property type="entry name" value="HATPase_dom"/>
</dbReference>
<evidence type="ECO:0000256" key="1">
    <source>
        <dbReference type="ARBA" id="ARBA00000085"/>
    </source>
</evidence>
<dbReference type="PANTHER" id="PTHR43065">
    <property type="entry name" value="SENSOR HISTIDINE KINASE"/>
    <property type="match status" value="1"/>
</dbReference>
<dbReference type="GO" id="GO:0004673">
    <property type="term" value="F:protein histidine kinase activity"/>
    <property type="evidence" value="ECO:0007669"/>
    <property type="project" value="UniProtKB-EC"/>
</dbReference>
<dbReference type="Proteomes" id="UP000029736">
    <property type="component" value="Unassembled WGS sequence"/>
</dbReference>
<dbReference type="EC" id="2.7.13.3" evidence="2"/>
<dbReference type="SUPFAM" id="SSF55874">
    <property type="entry name" value="ATPase domain of HSP90 chaperone/DNA topoisomerase II/histidine kinase"/>
    <property type="match status" value="1"/>
</dbReference>
<evidence type="ECO:0000259" key="3">
    <source>
        <dbReference type="PROSITE" id="PS50109"/>
    </source>
</evidence>